<name>A0ABU2NUP4_9ACTN</name>
<evidence type="ECO:0000313" key="3">
    <source>
        <dbReference type="Proteomes" id="UP001183414"/>
    </source>
</evidence>
<proteinExistence type="predicted"/>
<keyword evidence="3" id="KW-1185">Reference proteome</keyword>
<evidence type="ECO:0000256" key="1">
    <source>
        <dbReference type="SAM" id="MobiDB-lite"/>
    </source>
</evidence>
<evidence type="ECO:0000313" key="2">
    <source>
        <dbReference type="EMBL" id="MDT0379712.1"/>
    </source>
</evidence>
<gene>
    <name evidence="2" type="ORF">RM572_13135</name>
</gene>
<dbReference type="InterPro" id="IPR045961">
    <property type="entry name" value="DUF6381"/>
</dbReference>
<accession>A0ABU2NUP4</accession>
<comment type="caution">
    <text evidence="2">The sequence shown here is derived from an EMBL/GenBank/DDBJ whole genome shotgun (WGS) entry which is preliminary data.</text>
</comment>
<feature type="region of interest" description="Disordered" evidence="1">
    <location>
        <begin position="20"/>
        <end position="63"/>
    </location>
</feature>
<reference evidence="3" key="1">
    <citation type="submission" date="2023-07" db="EMBL/GenBank/DDBJ databases">
        <title>30 novel species of actinomycetes from the DSMZ collection.</title>
        <authorList>
            <person name="Nouioui I."/>
        </authorList>
    </citation>
    <scope>NUCLEOTIDE SEQUENCE [LARGE SCALE GENOMIC DNA]</scope>
    <source>
        <strain evidence="3">DSM 42041</strain>
    </source>
</reference>
<organism evidence="2 3">
    <name type="scientific">Streptomyces hazeniae</name>
    <dbReference type="NCBI Taxonomy" id="3075538"/>
    <lineage>
        <taxon>Bacteria</taxon>
        <taxon>Bacillati</taxon>
        <taxon>Actinomycetota</taxon>
        <taxon>Actinomycetes</taxon>
        <taxon>Kitasatosporales</taxon>
        <taxon>Streptomycetaceae</taxon>
        <taxon>Streptomyces</taxon>
    </lineage>
</organism>
<sequence>MTAMEESRRRVQQMRAQVRDLTKAAAGTDDPEQRARLEEKARRMESRCEQESGMAGGDIYPPM</sequence>
<protein>
    <submittedName>
        <fullName evidence="2">DUF6381 family protein</fullName>
    </submittedName>
</protein>
<dbReference type="RefSeq" id="WP_027764216.1">
    <property type="nucleotide sequence ID" value="NZ_JAVREQ010000010.1"/>
</dbReference>
<dbReference type="Proteomes" id="UP001183414">
    <property type="component" value="Unassembled WGS sequence"/>
</dbReference>
<dbReference type="Pfam" id="PF19908">
    <property type="entry name" value="DUF6381"/>
    <property type="match status" value="1"/>
</dbReference>
<feature type="compositionally biased region" description="Basic and acidic residues" evidence="1">
    <location>
        <begin position="31"/>
        <end position="50"/>
    </location>
</feature>
<dbReference type="EMBL" id="JAVREQ010000010">
    <property type="protein sequence ID" value="MDT0379712.1"/>
    <property type="molecule type" value="Genomic_DNA"/>
</dbReference>